<feature type="compositionally biased region" description="Low complexity" evidence="1">
    <location>
        <begin position="1352"/>
        <end position="1368"/>
    </location>
</feature>
<feature type="compositionally biased region" description="Gly residues" evidence="1">
    <location>
        <begin position="1340"/>
        <end position="1351"/>
    </location>
</feature>
<protein>
    <submittedName>
        <fullName evidence="3">Uncharacterized protein</fullName>
    </submittedName>
</protein>
<dbReference type="RefSeq" id="XP_014159780.1">
    <property type="nucleotide sequence ID" value="XM_014304305.1"/>
</dbReference>
<name>A0A0L0GC85_9EUKA</name>
<dbReference type="Proteomes" id="UP000054560">
    <property type="component" value="Unassembled WGS sequence"/>
</dbReference>
<gene>
    <name evidence="3" type="ORF">SARC_01954</name>
</gene>
<evidence type="ECO:0000256" key="2">
    <source>
        <dbReference type="SAM" id="SignalP"/>
    </source>
</evidence>
<proteinExistence type="predicted"/>
<feature type="region of interest" description="Disordered" evidence="1">
    <location>
        <begin position="1296"/>
        <end position="1369"/>
    </location>
</feature>
<keyword evidence="2" id="KW-0732">Signal</keyword>
<accession>A0A0L0GC85</accession>
<evidence type="ECO:0000313" key="3">
    <source>
        <dbReference type="EMBL" id="KNC85878.1"/>
    </source>
</evidence>
<organism evidence="3 4">
    <name type="scientific">Sphaeroforma arctica JP610</name>
    <dbReference type="NCBI Taxonomy" id="667725"/>
    <lineage>
        <taxon>Eukaryota</taxon>
        <taxon>Ichthyosporea</taxon>
        <taxon>Ichthyophonida</taxon>
        <taxon>Sphaeroforma</taxon>
    </lineage>
</organism>
<dbReference type="EMBL" id="KQ241679">
    <property type="protein sequence ID" value="KNC85878.1"/>
    <property type="molecule type" value="Genomic_DNA"/>
</dbReference>
<feature type="compositionally biased region" description="Low complexity" evidence="1">
    <location>
        <begin position="1221"/>
        <end position="1230"/>
    </location>
</feature>
<feature type="chain" id="PRO_5005539180" evidence="2">
    <location>
        <begin position="20"/>
        <end position="1552"/>
    </location>
</feature>
<keyword evidence="4" id="KW-1185">Reference proteome</keyword>
<feature type="compositionally biased region" description="Low complexity" evidence="1">
    <location>
        <begin position="1305"/>
        <end position="1318"/>
    </location>
</feature>
<feature type="region of interest" description="Disordered" evidence="1">
    <location>
        <begin position="1208"/>
        <end position="1234"/>
    </location>
</feature>
<evidence type="ECO:0000256" key="1">
    <source>
        <dbReference type="SAM" id="MobiDB-lite"/>
    </source>
</evidence>
<dbReference type="GeneID" id="25902458"/>
<evidence type="ECO:0000313" key="4">
    <source>
        <dbReference type="Proteomes" id="UP000054560"/>
    </source>
</evidence>
<feature type="signal peptide" evidence="2">
    <location>
        <begin position="1"/>
        <end position="19"/>
    </location>
</feature>
<sequence length="1552" mass="163041">MWYITVIFGFLVIVQTAYAIGIDPIVDTNPDLTIKTCGQFLDEDGLLCPEGYIYNIVTAAVSVDDAADFNAKCCVEVVTTVDDLAAVEIKTCGQLFDGDGLFCSEGFIYSVASAAISVEDSSNFNAECCISIVNTVDNTVDAVDTLLSCTAARVLGGQYVCTGRRVFNVLSVLSISTEAEYDGSCCRDPHCDEATNDIVFACGANRVYSPLSDLTVEISSLAEYDSKCCAPEEVLCSEALLRADYTCATGRTFNLASAATVVSGVENFDRVCCRDSFLCGQLLNTDGDTCPEGKIYNPLSVNAILGDGGTFESTCCIDMVCANAVLRDGYTCPGVSTYNVLSDAVRVTGLADFQNSCCLDLQCARAVLLDGYDCTGDRVYDPISDLAILGSADEYDQTCCSDMTCLQALLTDAYACAGVRVYSPLLDSVLLPSVSDYDARCCEDATKVELKTCASVADLDGIMCPEGRIYRPASAAVELERTAHFDYGCCEDVQLEIPVCAQELGVVGAVCLNGGVYNPLSAAVFVPSMDEFSDNCCHPKEKVDCNSQVSRCQGVAGLIGSICLDGRVYDPLSAENAISVGLDADFDAICCKTVEVDVRICAQGVGAGYSCGEGQLYDPLKAGLLAPLAEDFALSCCKDILNSETPVEVCSQALGRGGFLCGNNRVYSPYLASIALGSGSDYDANCCMDVQVDVQVCAQGLGVLGFECPSGTKYNPLTANALLSRAGDFASLCCEEDTECEPVCNDNPINTCVDALGLKGFLCGDGRVYSPLLALLPLSEASNFDSACCDTDPNLKVDLCAGVLGVAGYVCLDGSVYSPDFADNVVSDASDFNGKCCTVTTVVNEVTECVQALGISGYSCGEGRVYDPTSALVGVALTADFDQLCCQDDMSSLVQVCAQVLGVIGNSCSTGRQYNPLSLDVELLGDKTFDELCCEPIPDYNSDVPDCQPACNEPGLQPTCVEALGLTGYNCGLDRVYRLNLADVLLSSADDFDTKCCGPPECSQALNLAGFLCANGHIYDPDSKDLEVTAKADFDTQCCEQDTSVNILACGDVLGVAGFSCTSGRVFDPLRILDVVDEAFDSSCCKDSLLALDAQLCVQALGLGDYTCDDGNVYNPLKANVGIALASDFQEACCKQDVEVKVSTCLSVLGLIDYSCGPNRKFTPISLSLQLTGPEDFDANCCEDIGSGSYNPDLPDCTSALGVDGVGNSDNTTVVPEGETPTDPDTTSSPQSCNAARADGVWSCSSQDMYDYPSNESQVSDLSEYRTLCCKEKPCMTLVSKGRVLSVDQVCIRPTEPSSGGDGGAAPADGGANSTDSSGAGGTGNTTSDGGASTTPEGDTSGGTSGSGGTTDGSTTGSTDTSSSGDSSIRIEPRMCKSLIDDLDLCKDSLCTNVGIDPNSAACVCNGEFENDPYCNACTVNGCDQCVASANGEEIYRPRINDQFGLEDNLGLSTPLAIGRWCVECNVHDIANVWECTQCQDDVGCISGIDLTTNLPAALTSSDIVPMKWVETGTRSLFDITGPNWVLARCDGTEDAGVCFDQQSYVEPSPLR</sequence>
<reference evidence="3 4" key="1">
    <citation type="submission" date="2011-02" db="EMBL/GenBank/DDBJ databases">
        <title>The Genome Sequence of Sphaeroforma arctica JP610.</title>
        <authorList>
            <consortium name="The Broad Institute Genome Sequencing Platform"/>
            <person name="Russ C."/>
            <person name="Cuomo C."/>
            <person name="Young S.K."/>
            <person name="Zeng Q."/>
            <person name="Gargeya S."/>
            <person name="Alvarado L."/>
            <person name="Berlin A."/>
            <person name="Chapman S.B."/>
            <person name="Chen Z."/>
            <person name="Freedman E."/>
            <person name="Gellesch M."/>
            <person name="Goldberg J."/>
            <person name="Griggs A."/>
            <person name="Gujja S."/>
            <person name="Heilman E."/>
            <person name="Heiman D."/>
            <person name="Howarth C."/>
            <person name="Mehta T."/>
            <person name="Neiman D."/>
            <person name="Pearson M."/>
            <person name="Roberts A."/>
            <person name="Saif S."/>
            <person name="Shea T."/>
            <person name="Shenoy N."/>
            <person name="Sisk P."/>
            <person name="Stolte C."/>
            <person name="Sykes S."/>
            <person name="White J."/>
            <person name="Yandava C."/>
            <person name="Burger G."/>
            <person name="Gray M.W."/>
            <person name="Holland P.W.H."/>
            <person name="King N."/>
            <person name="Lang F.B.F."/>
            <person name="Roger A.J."/>
            <person name="Ruiz-Trillo I."/>
            <person name="Haas B."/>
            <person name="Nusbaum C."/>
            <person name="Birren B."/>
        </authorList>
    </citation>
    <scope>NUCLEOTIDE SEQUENCE [LARGE SCALE GENOMIC DNA]</scope>
    <source>
        <strain evidence="3 4">JP610</strain>
    </source>
</reference>
<feature type="compositionally biased region" description="Low complexity" evidence="1">
    <location>
        <begin position="1325"/>
        <end position="1339"/>
    </location>
</feature>